<dbReference type="Gene3D" id="1.10.510.10">
    <property type="entry name" value="Transferase(Phosphotransferase) domain 1"/>
    <property type="match status" value="1"/>
</dbReference>
<accession>A0A2V3IYD0</accession>
<dbReference type="InterPro" id="IPR050236">
    <property type="entry name" value="Ser_Thr_kinase_AGC"/>
</dbReference>
<evidence type="ECO:0000256" key="6">
    <source>
        <dbReference type="ARBA" id="ARBA00022777"/>
    </source>
</evidence>
<dbReference type="PROSITE" id="PS00108">
    <property type="entry name" value="PROTEIN_KINASE_ST"/>
    <property type="match status" value="1"/>
</dbReference>
<evidence type="ECO:0000256" key="3">
    <source>
        <dbReference type="ARBA" id="ARBA00022527"/>
    </source>
</evidence>
<keyword evidence="4" id="KW-0808">Transferase</keyword>
<feature type="compositionally biased region" description="Low complexity" evidence="11">
    <location>
        <begin position="574"/>
        <end position="590"/>
    </location>
</feature>
<dbReference type="PROSITE" id="PS00107">
    <property type="entry name" value="PROTEIN_KINASE_ATP"/>
    <property type="match status" value="1"/>
</dbReference>
<keyword evidence="7 10" id="KW-0067">ATP-binding</keyword>
<dbReference type="InterPro" id="IPR017441">
    <property type="entry name" value="Protein_kinase_ATP_BS"/>
</dbReference>
<dbReference type="EMBL" id="NBIV01000044">
    <property type="protein sequence ID" value="PXF46140.1"/>
    <property type="molecule type" value="Genomic_DNA"/>
</dbReference>
<dbReference type="STRING" id="448386.A0A2V3IYD0"/>
<protein>
    <recommendedName>
        <fullName evidence="2">non-specific serine/threonine protein kinase</fullName>
        <ecNumber evidence="2">2.7.11.1</ecNumber>
    </recommendedName>
</protein>
<feature type="region of interest" description="Disordered" evidence="11">
    <location>
        <begin position="1"/>
        <end position="49"/>
    </location>
</feature>
<evidence type="ECO:0000313" key="14">
    <source>
        <dbReference type="EMBL" id="PXF46140.1"/>
    </source>
</evidence>
<keyword evidence="3" id="KW-0723">Serine/threonine-protein kinase</keyword>
<keyword evidence="6 14" id="KW-0418">Kinase</keyword>
<dbReference type="GO" id="GO:0035556">
    <property type="term" value="P:intracellular signal transduction"/>
    <property type="evidence" value="ECO:0007669"/>
    <property type="project" value="TreeGrafter"/>
</dbReference>
<evidence type="ECO:0000259" key="12">
    <source>
        <dbReference type="PROSITE" id="PS50011"/>
    </source>
</evidence>
<dbReference type="SMART" id="SM00220">
    <property type="entry name" value="S_TKc"/>
    <property type="match status" value="1"/>
</dbReference>
<evidence type="ECO:0000256" key="5">
    <source>
        <dbReference type="ARBA" id="ARBA00022741"/>
    </source>
</evidence>
<dbReference type="PANTHER" id="PTHR24356:SF184">
    <property type="entry name" value="SERINE_THREONINE-PROTEIN KINASE TRICORNERED"/>
    <property type="match status" value="1"/>
</dbReference>
<keyword evidence="15" id="KW-1185">Reference proteome</keyword>
<dbReference type="FunFam" id="1.10.510.10:FF:000057">
    <property type="entry name" value="Non-specific serine/threonine protein kinase"/>
    <property type="match status" value="1"/>
</dbReference>
<comment type="catalytic activity">
    <reaction evidence="9">
        <text>L-seryl-[protein] + ATP = O-phospho-L-seryl-[protein] + ADP + H(+)</text>
        <dbReference type="Rhea" id="RHEA:17989"/>
        <dbReference type="Rhea" id="RHEA-COMP:9863"/>
        <dbReference type="Rhea" id="RHEA-COMP:11604"/>
        <dbReference type="ChEBI" id="CHEBI:15378"/>
        <dbReference type="ChEBI" id="CHEBI:29999"/>
        <dbReference type="ChEBI" id="CHEBI:30616"/>
        <dbReference type="ChEBI" id="CHEBI:83421"/>
        <dbReference type="ChEBI" id="CHEBI:456216"/>
        <dbReference type="EC" id="2.7.11.1"/>
    </reaction>
</comment>
<dbReference type="PROSITE" id="PS51285">
    <property type="entry name" value="AGC_KINASE_CTER"/>
    <property type="match status" value="1"/>
</dbReference>
<feature type="domain" description="AGC-kinase C-terminal" evidence="13">
    <location>
        <begin position="428"/>
        <end position="528"/>
    </location>
</feature>
<proteinExistence type="inferred from homology"/>
<feature type="region of interest" description="Disordered" evidence="11">
    <location>
        <begin position="537"/>
        <end position="615"/>
    </location>
</feature>
<feature type="binding site" evidence="10">
    <location>
        <position position="160"/>
    </location>
    <ligand>
        <name>ATP</name>
        <dbReference type="ChEBI" id="CHEBI:30616"/>
    </ligand>
</feature>
<feature type="compositionally biased region" description="Polar residues" evidence="11">
    <location>
        <begin position="628"/>
        <end position="649"/>
    </location>
</feature>
<feature type="compositionally biased region" description="Basic and acidic residues" evidence="11">
    <location>
        <begin position="904"/>
        <end position="916"/>
    </location>
</feature>
<dbReference type="SMART" id="SM00133">
    <property type="entry name" value="S_TK_X"/>
    <property type="match status" value="1"/>
</dbReference>
<comment type="catalytic activity">
    <reaction evidence="8">
        <text>L-threonyl-[protein] + ATP = O-phospho-L-threonyl-[protein] + ADP + H(+)</text>
        <dbReference type="Rhea" id="RHEA:46608"/>
        <dbReference type="Rhea" id="RHEA-COMP:11060"/>
        <dbReference type="Rhea" id="RHEA-COMP:11605"/>
        <dbReference type="ChEBI" id="CHEBI:15378"/>
        <dbReference type="ChEBI" id="CHEBI:30013"/>
        <dbReference type="ChEBI" id="CHEBI:30616"/>
        <dbReference type="ChEBI" id="CHEBI:61977"/>
        <dbReference type="ChEBI" id="CHEBI:456216"/>
        <dbReference type="EC" id="2.7.11.1"/>
    </reaction>
</comment>
<name>A0A2V3IYD0_9FLOR</name>
<dbReference type="PANTHER" id="PTHR24356">
    <property type="entry name" value="SERINE/THREONINE-PROTEIN KINASE"/>
    <property type="match status" value="1"/>
</dbReference>
<feature type="compositionally biased region" description="Acidic residues" evidence="11">
    <location>
        <begin position="743"/>
        <end position="768"/>
    </location>
</feature>
<feature type="region of interest" description="Disordered" evidence="11">
    <location>
        <begin position="628"/>
        <end position="666"/>
    </location>
</feature>
<feature type="compositionally biased region" description="Basic and acidic residues" evidence="11">
    <location>
        <begin position="1"/>
        <end position="12"/>
    </location>
</feature>
<dbReference type="SUPFAM" id="SSF56112">
    <property type="entry name" value="Protein kinase-like (PK-like)"/>
    <property type="match status" value="1"/>
</dbReference>
<evidence type="ECO:0000313" key="15">
    <source>
        <dbReference type="Proteomes" id="UP000247409"/>
    </source>
</evidence>
<evidence type="ECO:0000256" key="10">
    <source>
        <dbReference type="PROSITE-ProRule" id="PRU10141"/>
    </source>
</evidence>
<evidence type="ECO:0000256" key="4">
    <source>
        <dbReference type="ARBA" id="ARBA00022679"/>
    </source>
</evidence>
<evidence type="ECO:0000256" key="2">
    <source>
        <dbReference type="ARBA" id="ARBA00012513"/>
    </source>
</evidence>
<evidence type="ECO:0000259" key="13">
    <source>
        <dbReference type="PROSITE" id="PS51285"/>
    </source>
</evidence>
<comment type="caution">
    <text evidence="14">The sequence shown here is derived from an EMBL/GenBank/DDBJ whole genome shotgun (WGS) entry which is preliminary data.</text>
</comment>
<dbReference type="GO" id="GO:0004674">
    <property type="term" value="F:protein serine/threonine kinase activity"/>
    <property type="evidence" value="ECO:0007669"/>
    <property type="project" value="UniProtKB-KW"/>
</dbReference>
<evidence type="ECO:0000256" key="1">
    <source>
        <dbReference type="ARBA" id="ARBA00009903"/>
    </source>
</evidence>
<dbReference type="PROSITE" id="PS50011">
    <property type="entry name" value="PROTEIN_KINASE_DOM"/>
    <property type="match status" value="1"/>
</dbReference>
<reference evidence="14 15" key="1">
    <citation type="journal article" date="2018" name="Mol. Biol. Evol.">
        <title>Analysis of the draft genome of the red seaweed Gracilariopsis chorda provides insights into genome size evolution in Rhodophyta.</title>
        <authorList>
            <person name="Lee J."/>
            <person name="Yang E.C."/>
            <person name="Graf L."/>
            <person name="Yang J.H."/>
            <person name="Qiu H."/>
            <person name="Zel Zion U."/>
            <person name="Chan C.X."/>
            <person name="Stephens T.G."/>
            <person name="Weber A.P.M."/>
            <person name="Boo G.H."/>
            <person name="Boo S.M."/>
            <person name="Kim K.M."/>
            <person name="Shin Y."/>
            <person name="Jung M."/>
            <person name="Lee S.J."/>
            <person name="Yim H.S."/>
            <person name="Lee J.H."/>
            <person name="Bhattacharya D."/>
            <person name="Yoon H.S."/>
        </authorList>
    </citation>
    <scope>NUCLEOTIDE SEQUENCE [LARGE SCALE GENOMIC DNA]</scope>
    <source>
        <strain evidence="14 15">SKKU-2015</strain>
        <tissue evidence="14">Whole body</tissue>
    </source>
</reference>
<dbReference type="InterPro" id="IPR008271">
    <property type="entry name" value="Ser/Thr_kinase_AS"/>
</dbReference>
<dbReference type="InterPro" id="IPR000961">
    <property type="entry name" value="AGC-kinase_C"/>
</dbReference>
<dbReference type="GO" id="GO:0005524">
    <property type="term" value="F:ATP binding"/>
    <property type="evidence" value="ECO:0007669"/>
    <property type="project" value="UniProtKB-UniRule"/>
</dbReference>
<feature type="region of interest" description="Disordered" evidence="11">
    <location>
        <begin position="892"/>
        <end position="916"/>
    </location>
</feature>
<feature type="domain" description="Protein kinase" evidence="12">
    <location>
        <begin position="121"/>
        <end position="427"/>
    </location>
</feature>
<dbReference type="Gene3D" id="3.30.200.20">
    <property type="entry name" value="Phosphorylase Kinase, domain 1"/>
    <property type="match status" value="1"/>
</dbReference>
<feature type="region of interest" description="Disordered" evidence="11">
    <location>
        <begin position="738"/>
        <end position="798"/>
    </location>
</feature>
<evidence type="ECO:0000256" key="9">
    <source>
        <dbReference type="ARBA" id="ARBA00048679"/>
    </source>
</evidence>
<dbReference type="EC" id="2.7.11.1" evidence="2"/>
<dbReference type="InterPro" id="IPR000719">
    <property type="entry name" value="Prot_kinase_dom"/>
</dbReference>
<dbReference type="Pfam" id="PF00069">
    <property type="entry name" value="Pkinase"/>
    <property type="match status" value="2"/>
</dbReference>
<dbReference type="OrthoDB" id="3638488at2759"/>
<sequence>MGPALSKDDAHNRYSYPDPDSAPNSPSRSHYIPLHPMHHRRHPPDTNIPHEKRLAKRQIEVYYRDFFSLYHDRERAMARIDSEAQCGRIDESTRLRLRKEQFMRELQYIRRKRKPMSISNYTIIRKIGQGSFGEVFLVRDRLTSDLYAMKKLRKTDMICKRQVNHVWLERFVLAAVGEHPLVVKMHYSFQDQRHLYFVMEYVPGGDMMTMLIRREWLPEAWARFYIAELAVAIDALHRTGIIHRDIKPDNILFRKDGHICLSDFGLSKSLMQPTDRHRFTLSGAEYVNTPNFIQHIRSGDVDLPLEKRIKLWKALAKESAFSRVGTPNYIAPEVLQDNAYSESCDWWSVGVILFEMLVGYPPFCDRDPTIVTAMICQWRQYLRFPRDIPSSRLSPDAKHLIASLLREAPHRLGARRGLQEFKEHNFFAGINWDKLSDAPAPFIPNLKSDTDTRYFEDDITRQRVPQPPQPYPPAFGTLRRHAATDGVLDPAHQNHIPRRRSIVRFDRNRDVEFVGFTYVPGPRQFSRDPRMDLYNASAQPRADQSSVTTDALSLEVDPPEARARPLRSPRGPVAEAAIANAEITTPEETNSVSSRRGTPKRRSIDAQRETQKVRAARVRFHDVDASHRTATVPNETELQITSDVSSSGSYERRPNGDASNGVQLEPIPEDADADADLGYDNFDEEIGALRVAEEELVDDANVQTERHVLGNLSYSPPPSNRQSCLSLPDLDTKHARLGSKVYEEDDNDVEDDDEESGDEDGVEEDGNDDTVYTDISQRDRTFSDEDTASSTDAADDSEGIIRRMSRLLREEDIPVFSADAATPDAGSSSLDTVSVFPNEREVDRFIYQASRGMNNAARELTNTPGSNIQAVVQHAKEELSGTVARLGKEFTPSIGTSTASDDTSDLRNRTTDLYRT</sequence>
<evidence type="ECO:0000256" key="7">
    <source>
        <dbReference type="ARBA" id="ARBA00022840"/>
    </source>
</evidence>
<keyword evidence="5 10" id="KW-0547">Nucleotide-binding</keyword>
<evidence type="ECO:0000256" key="11">
    <source>
        <dbReference type="SAM" id="MobiDB-lite"/>
    </source>
</evidence>
<evidence type="ECO:0000256" key="8">
    <source>
        <dbReference type="ARBA" id="ARBA00047899"/>
    </source>
</evidence>
<dbReference type="InterPro" id="IPR011009">
    <property type="entry name" value="Kinase-like_dom_sf"/>
</dbReference>
<organism evidence="14 15">
    <name type="scientific">Gracilariopsis chorda</name>
    <dbReference type="NCBI Taxonomy" id="448386"/>
    <lineage>
        <taxon>Eukaryota</taxon>
        <taxon>Rhodophyta</taxon>
        <taxon>Florideophyceae</taxon>
        <taxon>Rhodymeniophycidae</taxon>
        <taxon>Gracilariales</taxon>
        <taxon>Gracilariaceae</taxon>
        <taxon>Gracilariopsis</taxon>
    </lineage>
</organism>
<dbReference type="Proteomes" id="UP000247409">
    <property type="component" value="Unassembled WGS sequence"/>
</dbReference>
<gene>
    <name evidence="14" type="ORF">BWQ96_04146</name>
</gene>
<comment type="similarity">
    <text evidence="1">Belongs to the protein kinase superfamily. AGC Ser/Thr protein kinase family.</text>
</comment>
<feature type="compositionally biased region" description="Polar residues" evidence="11">
    <location>
        <begin position="537"/>
        <end position="551"/>
    </location>
</feature>
<dbReference type="FunFam" id="1.10.510.10:FF:000294">
    <property type="entry name" value="Serine/threonine-protein kinase OXI1"/>
    <property type="match status" value="1"/>
</dbReference>
<feature type="compositionally biased region" description="Basic and acidic residues" evidence="11">
    <location>
        <begin position="602"/>
        <end position="612"/>
    </location>
</feature>
<dbReference type="AlphaFoldDB" id="A0A2V3IYD0"/>